<evidence type="ECO:0000313" key="3">
    <source>
        <dbReference type="Proteomes" id="UP001234178"/>
    </source>
</evidence>
<accession>A0ABR0B1K5</accession>
<sequence>MHHNKFIFLKLTKKGLIILGPYLSKMQCSNDEDDKARVISLLVSQGNSVRAAGAGFPDHHMTTWSGVPGRDPSGTPLIS</sequence>
<proteinExistence type="predicted"/>
<evidence type="ECO:0000313" key="2">
    <source>
        <dbReference type="EMBL" id="KAK4035585.1"/>
    </source>
</evidence>
<organism evidence="2 3">
    <name type="scientific">Daphnia magna</name>
    <dbReference type="NCBI Taxonomy" id="35525"/>
    <lineage>
        <taxon>Eukaryota</taxon>
        <taxon>Metazoa</taxon>
        <taxon>Ecdysozoa</taxon>
        <taxon>Arthropoda</taxon>
        <taxon>Crustacea</taxon>
        <taxon>Branchiopoda</taxon>
        <taxon>Diplostraca</taxon>
        <taxon>Cladocera</taxon>
        <taxon>Anomopoda</taxon>
        <taxon>Daphniidae</taxon>
        <taxon>Daphnia</taxon>
    </lineage>
</organism>
<feature type="region of interest" description="Disordered" evidence="1">
    <location>
        <begin position="53"/>
        <end position="79"/>
    </location>
</feature>
<reference evidence="2 3" key="1">
    <citation type="journal article" date="2023" name="Nucleic Acids Res.">
        <title>The hologenome of Daphnia magna reveals possible DNA methylation and microbiome-mediated evolution of the host genome.</title>
        <authorList>
            <person name="Chaturvedi A."/>
            <person name="Li X."/>
            <person name="Dhandapani V."/>
            <person name="Marshall H."/>
            <person name="Kissane S."/>
            <person name="Cuenca-Cambronero M."/>
            <person name="Asole G."/>
            <person name="Calvet F."/>
            <person name="Ruiz-Romero M."/>
            <person name="Marangio P."/>
            <person name="Guigo R."/>
            <person name="Rago D."/>
            <person name="Mirbahai L."/>
            <person name="Eastwood N."/>
            <person name="Colbourne J.K."/>
            <person name="Zhou J."/>
            <person name="Mallon E."/>
            <person name="Orsini L."/>
        </authorList>
    </citation>
    <scope>NUCLEOTIDE SEQUENCE [LARGE SCALE GENOMIC DNA]</scope>
    <source>
        <strain evidence="2">LRV0_1</strain>
    </source>
</reference>
<gene>
    <name evidence="2" type="ORF">OUZ56_027673</name>
</gene>
<name>A0ABR0B1K5_9CRUS</name>
<dbReference type="Proteomes" id="UP001234178">
    <property type="component" value="Unassembled WGS sequence"/>
</dbReference>
<evidence type="ECO:0000256" key="1">
    <source>
        <dbReference type="SAM" id="MobiDB-lite"/>
    </source>
</evidence>
<comment type="caution">
    <text evidence="2">The sequence shown here is derived from an EMBL/GenBank/DDBJ whole genome shotgun (WGS) entry which is preliminary data.</text>
</comment>
<keyword evidence="3" id="KW-1185">Reference proteome</keyword>
<dbReference type="EMBL" id="JAOYFB010000040">
    <property type="protein sequence ID" value="KAK4035585.1"/>
    <property type="molecule type" value="Genomic_DNA"/>
</dbReference>
<protein>
    <submittedName>
        <fullName evidence="2">Uncharacterized protein</fullName>
    </submittedName>
</protein>